<dbReference type="InterPro" id="IPR003790">
    <property type="entry name" value="GHL10"/>
</dbReference>
<dbReference type="Proteomes" id="UP000010483">
    <property type="component" value="Chromosome"/>
</dbReference>
<dbReference type="AlphaFoldDB" id="K9YKK6"/>
<dbReference type="PANTHER" id="PTHR43405:SF1">
    <property type="entry name" value="GLYCOSYL HYDROLASE DIGH"/>
    <property type="match status" value="1"/>
</dbReference>
<keyword evidence="5" id="KW-1185">Reference proteome</keyword>
<dbReference type="STRING" id="292563.Cyast_1435"/>
<dbReference type="Gene3D" id="3.40.50.880">
    <property type="match status" value="1"/>
</dbReference>
<accession>K9YKK6</accession>
<dbReference type="BioCyc" id="CSTA292563:G1353-1447-MONOMER"/>
<dbReference type="SUPFAM" id="SSF51445">
    <property type="entry name" value="(Trans)glycosidases"/>
    <property type="match status" value="1"/>
</dbReference>
<dbReference type="PATRIC" id="fig|292563.3.peg.1501"/>
<sequence>MALLLLIGGLINSPGAIAQSSRVNVGVVLSQENINQWDQISSRLNDVAVNYCVLDTRDWQTPEDLQSVDILFFPNVNRITNSQASALQVWVNNGGRVIASGPTGESSSGEVKNTLRDIFGGYWGYPMAQASSLVLNNADHRDILASNSLVGGVIIPTTTENKTKASWSTDGNPPAVISNDRSTFLGWRWGLDNVSSSDFDVAWLTNVLQDYGVSTNVRPNISEVLPCDQVSPQNLGGDRPSNNNFNPRNNNPTPSHNNNSNQSNPTNLVAQNSIVSANIPAQQLDQMVRELNQLVHRVQNTLIKADSQGEIYNIPMSQAIEQLNQGGIRERNIVHGNIFAYNAVMEGKNIIKNFPDLATRDFNTARQNWLDARRRLWDNYPVDRHFAQSEVRAVWLDRGTIVKAKSKADLKPLFDRFAEAGINTIFFETVNASYPVYPSRVAPEQNPMTRGWDPLQAAIELAHEREMELHAWAWIFAGANQGHNRLLNQSDNYLGPVLSRNPSWVLRDQDGQAFNRTPGFQKAFIDPANPQAREYLHRLLEEIVQNYDVDGVQLDYIRYPFQDPMTRQNFGYTEASRRAFQNIYGVDPQTLTPSSSLWSQWVGFRIRQVDSFVEESSRRLKAIDPDVIMSAAVFPMDRQERLNVLQQNWEDWMRNQSIDMMVLMTYALDTGSFESRLQSLNDNSINTSSGLIIPGIRLLNVPHKEALDQVQLLRNLPTAGFALFAAENFNSNLETIFKQTQGNDTSIPQFLPHREPFRVASQRYQALVQEWNFLVLNNQVAITSSNLENWATNADALNETLKQLAENPTQSNLRSAKNSLRRFQTGFSNYTREYSNGQPLQVESWQNRLVTIENLLNYGERRVLGN</sequence>
<dbReference type="eggNOG" id="COG1649">
    <property type="taxonomic scope" value="Bacteria"/>
</dbReference>
<organism evidence="4 5">
    <name type="scientific">Cyanobacterium stanieri (strain ATCC 29140 / PCC 7202)</name>
    <dbReference type="NCBI Taxonomy" id="292563"/>
    <lineage>
        <taxon>Bacteria</taxon>
        <taxon>Bacillati</taxon>
        <taxon>Cyanobacteriota</taxon>
        <taxon>Cyanophyceae</taxon>
        <taxon>Oscillatoriophycideae</taxon>
        <taxon>Chroococcales</taxon>
        <taxon>Geminocystaceae</taxon>
        <taxon>Cyanobacterium</taxon>
    </lineage>
</organism>
<evidence type="ECO:0000313" key="4">
    <source>
        <dbReference type="EMBL" id="AFZ47399.1"/>
    </source>
</evidence>
<protein>
    <recommendedName>
        <fullName evidence="3">Glycosyl hydrolase-like 10 domain-containing protein</fullName>
    </recommendedName>
</protein>
<keyword evidence="1" id="KW-0732">Signal</keyword>
<feature type="domain" description="Glycosyl hydrolase-like 10" evidence="3">
    <location>
        <begin position="390"/>
        <end position="687"/>
    </location>
</feature>
<evidence type="ECO:0000256" key="1">
    <source>
        <dbReference type="ARBA" id="ARBA00022729"/>
    </source>
</evidence>
<feature type="region of interest" description="Disordered" evidence="2">
    <location>
        <begin position="228"/>
        <end position="266"/>
    </location>
</feature>
<dbReference type="PANTHER" id="PTHR43405">
    <property type="entry name" value="GLYCOSYL HYDROLASE DIGH"/>
    <property type="match status" value="1"/>
</dbReference>
<gene>
    <name evidence="4" type="ordered locus">Cyast_1435</name>
</gene>
<evidence type="ECO:0000256" key="2">
    <source>
        <dbReference type="SAM" id="MobiDB-lite"/>
    </source>
</evidence>
<proteinExistence type="predicted"/>
<dbReference type="Pfam" id="PF02638">
    <property type="entry name" value="GHL10"/>
    <property type="match status" value="1"/>
</dbReference>
<evidence type="ECO:0000259" key="3">
    <source>
        <dbReference type="Pfam" id="PF02638"/>
    </source>
</evidence>
<dbReference type="KEGG" id="csn:Cyast_1435"/>
<dbReference type="InterPro" id="IPR017853">
    <property type="entry name" value="GH"/>
</dbReference>
<dbReference type="HOGENOM" id="CLU_313489_0_0_3"/>
<dbReference type="EMBL" id="CP003940">
    <property type="protein sequence ID" value="AFZ47399.1"/>
    <property type="molecule type" value="Genomic_DNA"/>
</dbReference>
<reference evidence="5" key="1">
    <citation type="journal article" date="2013" name="Proc. Natl. Acad. Sci. U.S.A.">
        <title>Improving the coverage of the cyanobacterial phylum using diversity-driven genome sequencing.</title>
        <authorList>
            <person name="Shih P.M."/>
            <person name="Wu D."/>
            <person name="Latifi A."/>
            <person name="Axen S.D."/>
            <person name="Fewer D.P."/>
            <person name="Talla E."/>
            <person name="Calteau A."/>
            <person name="Cai F."/>
            <person name="Tandeau de Marsac N."/>
            <person name="Rippka R."/>
            <person name="Herdman M."/>
            <person name="Sivonen K."/>
            <person name="Coursin T."/>
            <person name="Laurent T."/>
            <person name="Goodwin L."/>
            <person name="Nolan M."/>
            <person name="Davenport K.W."/>
            <person name="Han C.S."/>
            <person name="Rubin E.M."/>
            <person name="Eisen J.A."/>
            <person name="Woyke T."/>
            <person name="Gugger M."/>
            <person name="Kerfeld C.A."/>
        </authorList>
    </citation>
    <scope>NUCLEOTIDE SEQUENCE [LARGE SCALE GENOMIC DNA]</scope>
    <source>
        <strain evidence="5">ATCC 29140 / PCC 7202</strain>
    </source>
</reference>
<name>K9YKK6_CYASC</name>
<dbReference type="SUPFAM" id="SSF52317">
    <property type="entry name" value="Class I glutamine amidotransferase-like"/>
    <property type="match status" value="1"/>
</dbReference>
<feature type="compositionally biased region" description="Low complexity" evidence="2">
    <location>
        <begin position="240"/>
        <end position="266"/>
    </location>
</feature>
<evidence type="ECO:0000313" key="5">
    <source>
        <dbReference type="Proteomes" id="UP000010483"/>
    </source>
</evidence>
<dbReference type="Gene3D" id="3.20.20.80">
    <property type="entry name" value="Glycosidases"/>
    <property type="match status" value="1"/>
</dbReference>
<dbReference type="InterPro" id="IPR052177">
    <property type="entry name" value="Divisome_Glycosyl_Hydrolase"/>
</dbReference>
<dbReference type="InterPro" id="IPR029062">
    <property type="entry name" value="Class_I_gatase-like"/>
</dbReference>